<accession>A0A8H4WMF1</accession>
<dbReference type="EMBL" id="JABEXW010001788">
    <property type="protein sequence ID" value="KAF4943085.1"/>
    <property type="molecule type" value="Genomic_DNA"/>
</dbReference>
<feature type="non-terminal residue" evidence="2">
    <location>
        <position position="746"/>
    </location>
</feature>
<gene>
    <name evidence="2" type="ORF">FSARC_15058</name>
</gene>
<dbReference type="Proteomes" id="UP000622797">
    <property type="component" value="Unassembled WGS sequence"/>
</dbReference>
<name>A0A8H4WMF1_9HYPO</name>
<dbReference type="AlphaFoldDB" id="A0A8H4WMF1"/>
<sequence>MPALANSPLHEADTEHLCDKIDVELIGTDCWPRYYPPPEKKQAELTLQSLQNDARDCESCRQLADLILYRLEVDKKFHDFERLADARDISLTVAIRDCVVVQNWSFGSGGFSFRTVVTIWLEVESNFYYIVLQRAGPGGRVPVSVDPFPADRDESLPDGYIEFRPPGSWRVDQSRDWFLLNDETILRKEIPQEGGLKKVVGALHPTFGRPRPLLIDFDILRNWISICEKHHSICQYDQEPVNIPHFRLIDIKKKCVVRVDESKKPPFATLSYVWGRKPFLRLVKANIEELEEEGCLQRLELPLTIEDAITVCEKLQIGYLWIDSLCIIQDDESVMLEVVDKMESVYREGILTIIAASGADAYSGIPGVRPNTRFLEQRALEIRGVQLIDSVDENGFRIYTNWKEHPEWVSYTHWSRRAWTFQEALVSRRSLFFTLEQVYWSCREGLMSEDTTEHLDLEAFEKEEEDRMDSPYNPEEYERIAVTFSTRSLTYEVDIGRAFQATQNYLGKKWPGFKLSWGLPHYTFGPSLMWEWPFHENRRLRKGTHTVRQHDGTIVKLPFPSWSWMAWTEGPRIKISHGYGDEVRPHSPWFFIFDSASVLVGIPFVKAYRYRQAKEISQLEKLLSNETGSRRTAVTEDVLPSDLHITPSLRHIALSFYTEVATVRYNPSEAMNEPPEVLQITSDEYPFYIKVGNKFYQIFAQDQEQDRLEEIDLVAMFSGLMTDAHKFEREYKLYCWPVIKQGGLRQ</sequence>
<dbReference type="PANTHER" id="PTHR33112">
    <property type="entry name" value="DOMAIN PROTEIN, PUTATIVE-RELATED"/>
    <property type="match status" value="1"/>
</dbReference>
<dbReference type="PANTHER" id="PTHR33112:SF12">
    <property type="entry name" value="HETEROKARYON INCOMPATIBILITY DOMAIN-CONTAINING PROTEIN"/>
    <property type="match status" value="1"/>
</dbReference>
<proteinExistence type="predicted"/>
<protein>
    <recommendedName>
        <fullName evidence="1">Heterokaryon incompatibility domain-containing protein</fullName>
    </recommendedName>
</protein>
<dbReference type="Pfam" id="PF06985">
    <property type="entry name" value="HET"/>
    <property type="match status" value="1"/>
</dbReference>
<comment type="caution">
    <text evidence="2">The sequence shown here is derived from an EMBL/GenBank/DDBJ whole genome shotgun (WGS) entry which is preliminary data.</text>
</comment>
<feature type="domain" description="Heterokaryon incompatibility" evidence="1">
    <location>
        <begin position="267"/>
        <end position="423"/>
    </location>
</feature>
<keyword evidence="3" id="KW-1185">Reference proteome</keyword>
<reference evidence="2" key="2">
    <citation type="submission" date="2020-05" db="EMBL/GenBank/DDBJ databases">
        <authorList>
            <person name="Kim H.-S."/>
            <person name="Proctor R.H."/>
            <person name="Brown D.W."/>
        </authorList>
    </citation>
    <scope>NUCLEOTIDE SEQUENCE</scope>
    <source>
        <strain evidence="2">NRRL 20472</strain>
    </source>
</reference>
<organism evidence="2 3">
    <name type="scientific">Fusarium sarcochroum</name>
    <dbReference type="NCBI Taxonomy" id="1208366"/>
    <lineage>
        <taxon>Eukaryota</taxon>
        <taxon>Fungi</taxon>
        <taxon>Dikarya</taxon>
        <taxon>Ascomycota</taxon>
        <taxon>Pezizomycotina</taxon>
        <taxon>Sordariomycetes</taxon>
        <taxon>Hypocreomycetidae</taxon>
        <taxon>Hypocreales</taxon>
        <taxon>Nectriaceae</taxon>
        <taxon>Fusarium</taxon>
        <taxon>Fusarium lateritium species complex</taxon>
    </lineage>
</organism>
<reference evidence="2" key="1">
    <citation type="journal article" date="2020" name="BMC Genomics">
        <title>Correction to: Identification and distribution of gene clusters required for synthesis of sphingolipid metabolism inhibitors in diverse species of the filamentous fungus Fusarium.</title>
        <authorList>
            <person name="Kim H.S."/>
            <person name="Lohmar J.M."/>
            <person name="Busman M."/>
            <person name="Brown D.W."/>
            <person name="Naumann T.A."/>
            <person name="Divon H.H."/>
            <person name="Lysoe E."/>
            <person name="Uhlig S."/>
            <person name="Proctor R.H."/>
        </authorList>
    </citation>
    <scope>NUCLEOTIDE SEQUENCE</scope>
    <source>
        <strain evidence="2">NRRL 20472</strain>
    </source>
</reference>
<dbReference type="OrthoDB" id="2975793at2759"/>
<evidence type="ECO:0000259" key="1">
    <source>
        <dbReference type="Pfam" id="PF06985"/>
    </source>
</evidence>
<evidence type="ECO:0000313" key="3">
    <source>
        <dbReference type="Proteomes" id="UP000622797"/>
    </source>
</evidence>
<dbReference type="InterPro" id="IPR010730">
    <property type="entry name" value="HET"/>
</dbReference>
<evidence type="ECO:0000313" key="2">
    <source>
        <dbReference type="EMBL" id="KAF4943085.1"/>
    </source>
</evidence>